<dbReference type="PROSITE" id="PS50143">
    <property type="entry name" value="BIR_REPEAT_2"/>
    <property type="match status" value="1"/>
</dbReference>
<reference evidence="7" key="2">
    <citation type="journal article" date="2021" name="Genome Biol. Evol.">
        <title>Developing a high-quality reference genome for a parasitic bivalve with doubly uniparental inheritance (Bivalvia: Unionida).</title>
        <authorList>
            <person name="Smith C.H."/>
        </authorList>
    </citation>
    <scope>NUCLEOTIDE SEQUENCE</scope>
    <source>
        <strain evidence="7">CHS0354</strain>
        <tissue evidence="7">Mantle</tissue>
    </source>
</reference>
<dbReference type="SMART" id="SM00238">
    <property type="entry name" value="BIR"/>
    <property type="match status" value="1"/>
</dbReference>
<feature type="domain" description="RING-type" evidence="6">
    <location>
        <begin position="238"/>
        <end position="273"/>
    </location>
</feature>
<dbReference type="GO" id="GO:0005634">
    <property type="term" value="C:nucleus"/>
    <property type="evidence" value="ECO:0007669"/>
    <property type="project" value="TreeGrafter"/>
</dbReference>
<evidence type="ECO:0000259" key="6">
    <source>
        <dbReference type="PROSITE" id="PS50089"/>
    </source>
</evidence>
<evidence type="ECO:0000256" key="5">
    <source>
        <dbReference type="PROSITE-ProRule" id="PRU00175"/>
    </source>
</evidence>
<dbReference type="PANTHER" id="PTHR10044">
    <property type="entry name" value="INHIBITOR OF APOPTOSIS"/>
    <property type="match status" value="1"/>
</dbReference>
<evidence type="ECO:0000313" key="8">
    <source>
        <dbReference type="Proteomes" id="UP001195483"/>
    </source>
</evidence>
<dbReference type="Pfam" id="PF13920">
    <property type="entry name" value="zf-C3HC4_3"/>
    <property type="match status" value="1"/>
</dbReference>
<dbReference type="PROSITE" id="PS01282">
    <property type="entry name" value="BIR_REPEAT_1"/>
    <property type="match status" value="1"/>
</dbReference>
<reference evidence="7" key="3">
    <citation type="submission" date="2023-05" db="EMBL/GenBank/DDBJ databases">
        <authorList>
            <person name="Smith C.H."/>
        </authorList>
    </citation>
    <scope>NUCLEOTIDE SEQUENCE</scope>
    <source>
        <strain evidence="7">CHS0354</strain>
        <tissue evidence="7">Mantle</tissue>
    </source>
</reference>
<dbReference type="SUPFAM" id="SSF57924">
    <property type="entry name" value="Inhibitor of apoptosis (IAP) repeat"/>
    <property type="match status" value="1"/>
</dbReference>
<dbReference type="Gene3D" id="1.10.1170.10">
    <property type="entry name" value="Inhibitor Of Apoptosis Protein (2mihbC-IAP-1), Chain A"/>
    <property type="match status" value="1"/>
</dbReference>
<protein>
    <recommendedName>
        <fullName evidence="6">RING-type domain-containing protein</fullName>
    </recommendedName>
</protein>
<dbReference type="PROSITE" id="PS50089">
    <property type="entry name" value="ZF_RING_2"/>
    <property type="match status" value="1"/>
</dbReference>
<dbReference type="FunFam" id="1.10.1170.10:FF:000002">
    <property type="entry name" value="Baculoviral IAP repeat containing 7"/>
    <property type="match status" value="1"/>
</dbReference>
<comment type="caution">
    <text evidence="7">The sequence shown here is derived from an EMBL/GenBank/DDBJ whole genome shotgun (WGS) entry which is preliminary data.</text>
</comment>
<accession>A0AAE0RRP1</accession>
<proteinExistence type="inferred from homology"/>
<dbReference type="Proteomes" id="UP001195483">
    <property type="component" value="Unassembled WGS sequence"/>
</dbReference>
<dbReference type="GO" id="GO:0043066">
    <property type="term" value="P:negative regulation of apoptotic process"/>
    <property type="evidence" value="ECO:0007669"/>
    <property type="project" value="TreeGrafter"/>
</dbReference>
<organism evidence="7 8">
    <name type="scientific">Potamilus streckersoni</name>
    <dbReference type="NCBI Taxonomy" id="2493646"/>
    <lineage>
        <taxon>Eukaryota</taxon>
        <taxon>Metazoa</taxon>
        <taxon>Spiralia</taxon>
        <taxon>Lophotrochozoa</taxon>
        <taxon>Mollusca</taxon>
        <taxon>Bivalvia</taxon>
        <taxon>Autobranchia</taxon>
        <taxon>Heteroconchia</taxon>
        <taxon>Palaeoheterodonta</taxon>
        <taxon>Unionida</taxon>
        <taxon>Unionoidea</taxon>
        <taxon>Unionidae</taxon>
        <taxon>Ambleminae</taxon>
        <taxon>Lampsilini</taxon>
        <taxon>Potamilus</taxon>
    </lineage>
</organism>
<evidence type="ECO:0000256" key="2">
    <source>
        <dbReference type="ARBA" id="ARBA00022723"/>
    </source>
</evidence>
<dbReference type="GO" id="GO:0008270">
    <property type="term" value="F:zinc ion binding"/>
    <property type="evidence" value="ECO:0007669"/>
    <property type="project" value="UniProtKB-KW"/>
</dbReference>
<dbReference type="GO" id="GO:0051726">
    <property type="term" value="P:regulation of cell cycle"/>
    <property type="evidence" value="ECO:0007669"/>
    <property type="project" value="TreeGrafter"/>
</dbReference>
<dbReference type="AlphaFoldDB" id="A0AAE0RRP1"/>
<keyword evidence="8" id="KW-1185">Reference proteome</keyword>
<dbReference type="InterPro" id="IPR001841">
    <property type="entry name" value="Znf_RING"/>
</dbReference>
<evidence type="ECO:0000256" key="1">
    <source>
        <dbReference type="ARBA" id="ARBA00006672"/>
    </source>
</evidence>
<sequence length="285" mass="32163">MSVGVTQTKSRETRPDQLGIQIARPKFPQYAILSNRKESFGTWPKYIPVQPDKLAEAGFIYGGVGDSVKCYYCGGGLRYWEPGDEPWTEHAKWYPSCPHLALNKGPKFAQEIQAGEREDISEDCLRNTANNKEKEHYPMESLAVAALRDFGIEETLIQYAVDYIVEKNNSKDFSKIKAQDLMEIVCDIEDGKLSRQDSVIKNKETTKNARTLKSEKETPENLEFIQKETERLKDGRTCKICLDSLACVIFLPCGHMASCPQCAPALFNCPLCRKDIKGTVKAFFA</sequence>
<gene>
    <name evidence="7" type="ORF">CHS0354_006733</name>
</gene>
<dbReference type="SMART" id="SM00184">
    <property type="entry name" value="RING"/>
    <property type="match status" value="1"/>
</dbReference>
<dbReference type="Gene3D" id="3.30.40.10">
    <property type="entry name" value="Zinc/RING finger domain, C3HC4 (zinc finger)"/>
    <property type="match status" value="1"/>
</dbReference>
<evidence type="ECO:0000256" key="4">
    <source>
        <dbReference type="ARBA" id="ARBA00022833"/>
    </source>
</evidence>
<evidence type="ECO:0000256" key="3">
    <source>
        <dbReference type="ARBA" id="ARBA00022771"/>
    </source>
</evidence>
<dbReference type="EMBL" id="JAEAOA010000466">
    <property type="protein sequence ID" value="KAK3578080.1"/>
    <property type="molecule type" value="Genomic_DNA"/>
</dbReference>
<evidence type="ECO:0000313" key="7">
    <source>
        <dbReference type="EMBL" id="KAK3578080.1"/>
    </source>
</evidence>
<dbReference type="InterPro" id="IPR050784">
    <property type="entry name" value="IAP"/>
</dbReference>
<name>A0AAE0RRP1_9BIVA</name>
<dbReference type="InterPro" id="IPR001370">
    <property type="entry name" value="BIR_rpt"/>
</dbReference>
<dbReference type="InterPro" id="IPR013083">
    <property type="entry name" value="Znf_RING/FYVE/PHD"/>
</dbReference>
<comment type="similarity">
    <text evidence="1">Belongs to the IAP family.</text>
</comment>
<keyword evidence="3 5" id="KW-0863">Zinc-finger</keyword>
<dbReference type="GO" id="GO:0043027">
    <property type="term" value="F:cysteine-type endopeptidase inhibitor activity involved in apoptotic process"/>
    <property type="evidence" value="ECO:0007669"/>
    <property type="project" value="TreeGrafter"/>
</dbReference>
<dbReference type="GO" id="GO:0005737">
    <property type="term" value="C:cytoplasm"/>
    <property type="evidence" value="ECO:0007669"/>
    <property type="project" value="TreeGrafter"/>
</dbReference>
<keyword evidence="4" id="KW-0862">Zinc</keyword>
<dbReference type="PANTHER" id="PTHR10044:SF139">
    <property type="entry name" value="DEATH-ASSOCIATED INHIBITOR OF APOPTOSIS 2"/>
    <property type="match status" value="1"/>
</dbReference>
<dbReference type="CDD" id="cd00022">
    <property type="entry name" value="BIR"/>
    <property type="match status" value="1"/>
</dbReference>
<keyword evidence="2" id="KW-0479">Metal-binding</keyword>
<dbReference type="Pfam" id="PF00653">
    <property type="entry name" value="BIR"/>
    <property type="match status" value="1"/>
</dbReference>
<reference evidence="7" key="1">
    <citation type="journal article" date="2021" name="Genome Biol. Evol.">
        <title>A High-Quality Reference Genome for a Parasitic Bivalve with Doubly Uniparental Inheritance (Bivalvia: Unionida).</title>
        <authorList>
            <person name="Smith C.H."/>
        </authorList>
    </citation>
    <scope>NUCLEOTIDE SEQUENCE</scope>
    <source>
        <strain evidence="7">CHS0354</strain>
    </source>
</reference>